<evidence type="ECO:0000256" key="1">
    <source>
        <dbReference type="SAM" id="MobiDB-lite"/>
    </source>
</evidence>
<reference evidence="3" key="1">
    <citation type="journal article" date="2023" name="Proc. Natl. Acad. Sci. U.S.A.">
        <title>Genomic and structural basis for evolution of tropane alkaloid biosynthesis.</title>
        <authorList>
            <person name="Wanga Y.-J."/>
            <person name="Taina T."/>
            <person name="Yua J.-Y."/>
            <person name="Lia J."/>
            <person name="Xua B."/>
            <person name="Chenc J."/>
            <person name="D'Auriad J.C."/>
            <person name="Huanga J.-P."/>
            <person name="Huanga S.-X."/>
        </authorList>
    </citation>
    <scope>NUCLEOTIDE SEQUENCE [LARGE SCALE GENOMIC DNA]</scope>
    <source>
        <strain evidence="3">cv. KIB-2019</strain>
    </source>
</reference>
<comment type="caution">
    <text evidence="2">The sequence shown here is derived from an EMBL/GenBank/DDBJ whole genome shotgun (WGS) entry which is preliminary data.</text>
</comment>
<feature type="compositionally biased region" description="Polar residues" evidence="1">
    <location>
        <begin position="67"/>
        <end position="76"/>
    </location>
</feature>
<name>A0A9Q1LJZ7_9SOLA</name>
<dbReference type="EMBL" id="JAJAGQ010000017">
    <property type="protein sequence ID" value="KAJ8537780.1"/>
    <property type="molecule type" value="Genomic_DNA"/>
</dbReference>
<gene>
    <name evidence="2" type="ORF">K7X08_014320</name>
</gene>
<feature type="region of interest" description="Disordered" evidence="1">
    <location>
        <begin position="112"/>
        <end position="138"/>
    </location>
</feature>
<proteinExistence type="predicted"/>
<dbReference type="Proteomes" id="UP001152561">
    <property type="component" value="Unassembled WGS sequence"/>
</dbReference>
<feature type="compositionally biased region" description="Polar residues" evidence="1">
    <location>
        <begin position="32"/>
        <end position="52"/>
    </location>
</feature>
<sequence length="138" mass="15282">MNQKHKEEGRKNPKRKGRVQPTWKSKPGDATKVSQQDTNVPVETEEQGSTVEATKVDEQPATHVASDASTRGQASATKCPIDKAKMISRGKQKMDLAQQVNTEEVEHYLRRNRNAASRINPEKATRVAKGPSQAKKPP</sequence>
<protein>
    <submittedName>
        <fullName evidence="2">Uncharacterized protein</fullName>
    </submittedName>
</protein>
<keyword evidence="3" id="KW-1185">Reference proteome</keyword>
<evidence type="ECO:0000313" key="2">
    <source>
        <dbReference type="EMBL" id="KAJ8537780.1"/>
    </source>
</evidence>
<evidence type="ECO:0000313" key="3">
    <source>
        <dbReference type="Proteomes" id="UP001152561"/>
    </source>
</evidence>
<feature type="compositionally biased region" description="Basic and acidic residues" evidence="1">
    <location>
        <begin position="1"/>
        <end position="11"/>
    </location>
</feature>
<accession>A0A9Q1LJZ7</accession>
<dbReference type="AlphaFoldDB" id="A0A9Q1LJZ7"/>
<feature type="region of interest" description="Disordered" evidence="1">
    <location>
        <begin position="1"/>
        <end position="79"/>
    </location>
</feature>
<organism evidence="2 3">
    <name type="scientific">Anisodus acutangulus</name>
    <dbReference type="NCBI Taxonomy" id="402998"/>
    <lineage>
        <taxon>Eukaryota</taxon>
        <taxon>Viridiplantae</taxon>
        <taxon>Streptophyta</taxon>
        <taxon>Embryophyta</taxon>
        <taxon>Tracheophyta</taxon>
        <taxon>Spermatophyta</taxon>
        <taxon>Magnoliopsida</taxon>
        <taxon>eudicotyledons</taxon>
        <taxon>Gunneridae</taxon>
        <taxon>Pentapetalae</taxon>
        <taxon>asterids</taxon>
        <taxon>lamiids</taxon>
        <taxon>Solanales</taxon>
        <taxon>Solanaceae</taxon>
        <taxon>Solanoideae</taxon>
        <taxon>Hyoscyameae</taxon>
        <taxon>Anisodus</taxon>
    </lineage>
</organism>